<proteinExistence type="predicted"/>
<reference evidence="2" key="1">
    <citation type="journal article" date="2005" name="Environ. Microbiol.">
        <title>Genetic and functional properties of uncultivated thermophilic crenarchaeotes from a subsurface gold mine as revealed by analysis of genome fragments.</title>
        <authorList>
            <person name="Nunoura T."/>
            <person name="Hirayama H."/>
            <person name="Takami H."/>
            <person name="Oida H."/>
            <person name="Nishi S."/>
            <person name="Shimamura S."/>
            <person name="Suzuki Y."/>
            <person name="Inagaki F."/>
            <person name="Takai K."/>
            <person name="Nealson K.H."/>
            <person name="Horikoshi K."/>
        </authorList>
    </citation>
    <scope>NUCLEOTIDE SEQUENCE</scope>
</reference>
<feature type="domain" description="CRISPR system ring nuclease SSO1393-like" evidence="1">
    <location>
        <begin position="46"/>
        <end position="180"/>
    </location>
</feature>
<gene>
    <name evidence="2" type="ORF">HGMM_F03A04C05</name>
</gene>
<dbReference type="EMBL" id="AP011637">
    <property type="protein sequence ID" value="BAL52682.1"/>
    <property type="molecule type" value="Genomic_DNA"/>
</dbReference>
<evidence type="ECO:0000313" key="2">
    <source>
        <dbReference type="EMBL" id="BAL52682.1"/>
    </source>
</evidence>
<dbReference type="NCBIfam" id="TIGR02619">
    <property type="entry name" value="putative CRISPR-associated protein, APE2256 family"/>
    <property type="match status" value="1"/>
</dbReference>
<organism evidence="2">
    <name type="scientific">uncultured prokaryote</name>
    <dbReference type="NCBI Taxonomy" id="198431"/>
    <lineage>
        <taxon>unclassified sequences</taxon>
        <taxon>environmental samples</taxon>
    </lineage>
</organism>
<reference evidence="2" key="2">
    <citation type="journal article" date="2012" name="PLoS ONE">
        <title>A Deeply Branching Thermophilic Bacterium with an Ancient Acetyl-CoA Pathway Dominates a Subsurface Ecosystem.</title>
        <authorList>
            <person name="Takami H."/>
            <person name="Noguchi H."/>
            <person name="Takaki Y."/>
            <person name="Uchiyama I."/>
            <person name="Toyoda A."/>
            <person name="Nishi S."/>
            <person name="Chee G.-J."/>
            <person name="Arai W."/>
            <person name="Nunoura T."/>
            <person name="Itoh T."/>
            <person name="Hattori M."/>
            <person name="Takai K."/>
        </authorList>
    </citation>
    <scope>NUCLEOTIDE SEQUENCE</scope>
</reference>
<sequence>MSSRAQVLICTVGTSLITSLRAKGQDVRNPIAVAKELKKLPPSDKALGAEINSNHSIVQKGYLDPRKLYLCVSDTPEGEATGSILQHYYRDLFLAVEVVKIVGLQAEDPKRFRNHGLRSLVRAISDIVKGARHHGQSVIINATGGFKAQISFAGLIGQVLEIPVFYMFETFAEVIELPPLPVSFNFDFWLRHFATLEQLSRDFLPDHDVPSDIHEVLLLREEGLCCLSSLGELFHQGYKERFHQQRMQLIPPDCTLRPDQKNVTFEDKNPHRHPGLSEYLQKLLQRGYITGARTYYFNPDLPERLRFFVSSRCQPHEIEGWYSDGKRTTKFILATTARTELERHAAVVDLTEEMLG</sequence>
<evidence type="ECO:0000259" key="1">
    <source>
        <dbReference type="Pfam" id="PF09651"/>
    </source>
</evidence>
<dbReference type="CDD" id="cd09742">
    <property type="entry name" value="Csm6_III-A"/>
    <property type="match status" value="1"/>
</dbReference>
<protein>
    <submittedName>
        <fullName evidence="2">CRISPR-associated protein APE2256 family</fullName>
    </submittedName>
</protein>
<dbReference type="AlphaFoldDB" id="H5S946"/>
<dbReference type="InterPro" id="IPR013442">
    <property type="entry name" value="SSO1393-like"/>
</dbReference>
<accession>H5S946</accession>
<dbReference type="Pfam" id="PF09651">
    <property type="entry name" value="Cas_APE2256"/>
    <property type="match status" value="1"/>
</dbReference>
<dbReference type="Gene3D" id="3.40.50.10770">
    <property type="entry name" value="Hypothetical protein VC1899 like domain (Restriction endonuclease-like)"/>
    <property type="match status" value="1"/>
</dbReference>
<name>H5S946_9ZZZZ</name>